<keyword evidence="11" id="KW-0969">Cilium</keyword>
<evidence type="ECO:0000256" key="6">
    <source>
        <dbReference type="ARBA" id="ARBA00023136"/>
    </source>
</evidence>
<name>A0ABU9YI79_9PROT</name>
<evidence type="ECO:0000256" key="3">
    <source>
        <dbReference type="ARBA" id="ARBA00022475"/>
    </source>
</evidence>
<gene>
    <name evidence="11" type="ORF">WG926_09355</name>
</gene>
<proteinExistence type="inferred from homology"/>
<evidence type="ECO:0000256" key="9">
    <source>
        <dbReference type="SAM" id="MobiDB-lite"/>
    </source>
</evidence>
<keyword evidence="5 10" id="KW-1133">Transmembrane helix</keyword>
<evidence type="ECO:0000256" key="2">
    <source>
        <dbReference type="ARBA" id="ARBA00004236"/>
    </source>
</evidence>
<evidence type="ECO:0000256" key="4">
    <source>
        <dbReference type="ARBA" id="ARBA00022692"/>
    </source>
</evidence>
<dbReference type="InterPro" id="IPR022781">
    <property type="entry name" value="Flagellar_biosynth_FliO"/>
</dbReference>
<keyword evidence="11" id="KW-0282">Flagellum</keyword>
<dbReference type="RefSeq" id="WP_345937198.1">
    <property type="nucleotide sequence ID" value="NZ_JBBKTW010000003.1"/>
</dbReference>
<evidence type="ECO:0000256" key="5">
    <source>
        <dbReference type="ARBA" id="ARBA00022989"/>
    </source>
</evidence>
<dbReference type="PANTHER" id="PTHR38766:SF1">
    <property type="entry name" value="FLAGELLAR PROTEIN FLIO"/>
    <property type="match status" value="1"/>
</dbReference>
<keyword evidence="11" id="KW-0966">Cell projection</keyword>
<evidence type="ECO:0000313" key="12">
    <source>
        <dbReference type="Proteomes" id="UP001413721"/>
    </source>
</evidence>
<comment type="subcellular location">
    <subcellularLocation>
        <location evidence="1">Bacterial flagellum basal body</location>
    </subcellularLocation>
    <subcellularLocation>
        <location evidence="2">Cell membrane</location>
    </subcellularLocation>
</comment>
<dbReference type="PANTHER" id="PTHR38766">
    <property type="entry name" value="FLAGELLAR PROTEIN FLIO"/>
    <property type="match status" value="1"/>
</dbReference>
<evidence type="ECO:0000256" key="8">
    <source>
        <dbReference type="ARBA" id="ARBA00037937"/>
    </source>
</evidence>
<evidence type="ECO:0000256" key="7">
    <source>
        <dbReference type="ARBA" id="ARBA00023143"/>
    </source>
</evidence>
<sequence>MTSIEILRTVLGLALVAGLIGLVALGVRRWGDRSGAPARGRGRRVTVVETRQVDPKRRLILVRRDDVEHLLLIGGDADLVVERSIPVTDPMAGADTPARVIPGAGYSAAGTAGRHDPIYDDDEDDGPVLRVDRRGGERRHGLRPQTRRIPPELDR</sequence>
<keyword evidence="6 10" id="KW-0472">Membrane</keyword>
<feature type="transmembrane region" description="Helical" evidence="10">
    <location>
        <begin position="6"/>
        <end position="27"/>
    </location>
</feature>
<reference evidence="11 12" key="1">
    <citation type="submission" date="2024-03" db="EMBL/GenBank/DDBJ databases">
        <title>High-quality draft genome sequencing of Tistrella sp. BH-R2-4.</title>
        <authorList>
            <person name="Dong C."/>
        </authorList>
    </citation>
    <scope>NUCLEOTIDE SEQUENCE [LARGE SCALE GENOMIC DNA]</scope>
    <source>
        <strain evidence="11 12">BH-R2-4</strain>
    </source>
</reference>
<comment type="similarity">
    <text evidence="8">Belongs to the FliO/MopB family.</text>
</comment>
<comment type="caution">
    <text evidence="11">The sequence shown here is derived from an EMBL/GenBank/DDBJ whole genome shotgun (WGS) entry which is preliminary data.</text>
</comment>
<dbReference type="Proteomes" id="UP001413721">
    <property type="component" value="Unassembled WGS sequence"/>
</dbReference>
<keyword evidence="3" id="KW-1003">Cell membrane</keyword>
<keyword evidence="12" id="KW-1185">Reference proteome</keyword>
<dbReference type="Pfam" id="PF04347">
    <property type="entry name" value="FliO"/>
    <property type="match status" value="1"/>
</dbReference>
<organism evidence="11 12">
    <name type="scientific">Tistrella arctica</name>
    <dbReference type="NCBI Taxonomy" id="3133430"/>
    <lineage>
        <taxon>Bacteria</taxon>
        <taxon>Pseudomonadati</taxon>
        <taxon>Pseudomonadota</taxon>
        <taxon>Alphaproteobacteria</taxon>
        <taxon>Geminicoccales</taxon>
        <taxon>Geminicoccaceae</taxon>
        <taxon>Tistrella</taxon>
    </lineage>
</organism>
<evidence type="ECO:0000313" key="11">
    <source>
        <dbReference type="EMBL" id="MEN2988509.1"/>
    </source>
</evidence>
<protein>
    <submittedName>
        <fullName evidence="11">Flagellar biosynthetic protein FliO</fullName>
    </submittedName>
</protein>
<evidence type="ECO:0000256" key="10">
    <source>
        <dbReference type="SAM" id="Phobius"/>
    </source>
</evidence>
<evidence type="ECO:0000256" key="1">
    <source>
        <dbReference type="ARBA" id="ARBA00004117"/>
    </source>
</evidence>
<feature type="compositionally biased region" description="Basic and acidic residues" evidence="9">
    <location>
        <begin position="130"/>
        <end position="139"/>
    </location>
</feature>
<accession>A0ABU9YI79</accession>
<feature type="region of interest" description="Disordered" evidence="9">
    <location>
        <begin position="104"/>
        <end position="155"/>
    </location>
</feature>
<dbReference type="EMBL" id="JBBKTW010000003">
    <property type="protein sequence ID" value="MEN2988509.1"/>
    <property type="molecule type" value="Genomic_DNA"/>
</dbReference>
<keyword evidence="7" id="KW-0975">Bacterial flagellum</keyword>
<dbReference type="InterPro" id="IPR052205">
    <property type="entry name" value="FliO/MopB"/>
</dbReference>
<keyword evidence="4 10" id="KW-0812">Transmembrane</keyword>